<dbReference type="EMBL" id="BDQM01000051">
    <property type="protein sequence ID" value="GAW97851.1"/>
    <property type="molecule type" value="Genomic_DNA"/>
</dbReference>
<proteinExistence type="predicted"/>
<gene>
    <name evidence="1" type="ORF">MTCD1_03499</name>
</gene>
<evidence type="ECO:0000313" key="2">
    <source>
        <dbReference type="Proteomes" id="UP000197068"/>
    </source>
</evidence>
<evidence type="ECO:0008006" key="3">
    <source>
        <dbReference type="Google" id="ProtNLM"/>
    </source>
</evidence>
<dbReference type="Proteomes" id="UP000197068">
    <property type="component" value="Unassembled WGS sequence"/>
</dbReference>
<accession>A0ABQ0MZP9</accession>
<protein>
    <recommendedName>
        <fullName evidence="3">DUF4124 domain-containing protein</fullName>
    </recommendedName>
</protein>
<comment type="caution">
    <text evidence="1">The sequence shown here is derived from an EMBL/GenBank/DDBJ whole genome shotgun (WGS) entry which is preliminary data.</text>
</comment>
<dbReference type="RefSeq" id="WP_057181834.1">
    <property type="nucleotide sequence ID" value="NZ_BDQM01000051.1"/>
</dbReference>
<evidence type="ECO:0000313" key="1">
    <source>
        <dbReference type="EMBL" id="GAW97851.1"/>
    </source>
</evidence>
<keyword evidence="2" id="KW-1185">Reference proteome</keyword>
<organism evidence="1 2">
    <name type="scientific">Colwellia marinimaniae</name>
    <dbReference type="NCBI Taxonomy" id="1513592"/>
    <lineage>
        <taxon>Bacteria</taxon>
        <taxon>Pseudomonadati</taxon>
        <taxon>Pseudomonadota</taxon>
        <taxon>Gammaproteobacteria</taxon>
        <taxon>Alteromonadales</taxon>
        <taxon>Colwelliaceae</taxon>
        <taxon>Colwellia</taxon>
    </lineage>
</organism>
<name>A0ABQ0MZP9_9GAMM</name>
<sequence length="163" mass="18219">MSIKKISFTGIFLAVTLISSSLINSVYAKDIAIYRWIDKNNIVHFSQNLPQGYDYTELSTISSFRALSKDERQALAEKDKRAQVIAQQETLQDDITAKNKATFTKNCKAARLNIKMLTSLDDVHVSEEKSDGSIGSRPLTAAEKAEKLTLSKKHEGLYCSKDI</sequence>
<reference evidence="1 2" key="1">
    <citation type="submission" date="2017-06" db="EMBL/GenBank/DDBJ databases">
        <title>Whole Genome Sequences of Colwellia marinimaniae MTCD1.</title>
        <authorList>
            <person name="Kusumoto H."/>
            <person name="Inoue M."/>
            <person name="Tanikawa K."/>
            <person name="Maeji H."/>
            <person name="Cameron J.H."/>
            <person name="Bartlett D.H."/>
        </authorList>
    </citation>
    <scope>NUCLEOTIDE SEQUENCE [LARGE SCALE GENOMIC DNA]</scope>
    <source>
        <strain evidence="1 2">MTCD1</strain>
    </source>
</reference>